<dbReference type="Gene3D" id="3.30.160.60">
    <property type="entry name" value="Classic Zinc Finger"/>
    <property type="match status" value="1"/>
</dbReference>
<feature type="compositionally biased region" description="Basic and acidic residues" evidence="2">
    <location>
        <begin position="1"/>
        <end position="13"/>
    </location>
</feature>
<dbReference type="EMBL" id="CATQJA010002710">
    <property type="protein sequence ID" value="CAJ0587879.1"/>
    <property type="molecule type" value="Genomic_DNA"/>
</dbReference>
<feature type="coiled-coil region" evidence="1">
    <location>
        <begin position="529"/>
        <end position="570"/>
    </location>
</feature>
<evidence type="ECO:0000313" key="3">
    <source>
        <dbReference type="EMBL" id="CAJ0587879.1"/>
    </source>
</evidence>
<organism evidence="3 4">
    <name type="scientific">Mesorhabditis spiculigera</name>
    <dbReference type="NCBI Taxonomy" id="96644"/>
    <lineage>
        <taxon>Eukaryota</taxon>
        <taxon>Metazoa</taxon>
        <taxon>Ecdysozoa</taxon>
        <taxon>Nematoda</taxon>
        <taxon>Chromadorea</taxon>
        <taxon>Rhabditida</taxon>
        <taxon>Rhabditina</taxon>
        <taxon>Rhabditomorpha</taxon>
        <taxon>Rhabditoidea</taxon>
        <taxon>Rhabditidae</taxon>
        <taxon>Mesorhabditinae</taxon>
        <taxon>Mesorhabditis</taxon>
    </lineage>
</organism>
<feature type="region of interest" description="Disordered" evidence="2">
    <location>
        <begin position="1"/>
        <end position="22"/>
    </location>
</feature>
<feature type="coiled-coil region" evidence="1">
    <location>
        <begin position="85"/>
        <end position="129"/>
    </location>
</feature>
<name>A0AA36DJF6_9BILA</name>
<feature type="coiled-coil region" evidence="1">
    <location>
        <begin position="205"/>
        <end position="249"/>
    </location>
</feature>
<evidence type="ECO:0000256" key="2">
    <source>
        <dbReference type="SAM" id="MobiDB-lite"/>
    </source>
</evidence>
<protein>
    <recommendedName>
        <fullName evidence="5">C2H2-type domain-containing protein</fullName>
    </recommendedName>
</protein>
<comment type="caution">
    <text evidence="3">The sequence shown here is derived from an EMBL/GenBank/DDBJ whole genome shotgun (WGS) entry which is preliminary data.</text>
</comment>
<accession>A0AA36DJF6</accession>
<sequence>MSRDLPPRSKEESTFATQTDVRREIKQELLENDVRNGHRKGIDERIDHHGAVDVQTGSNPFEETRRVEKKKMATKLELAKIDSDMARTRSAMRETKSDMARMQANIALLETISETRNTENRRLKQQNDQNPESTFVTQADVQREIKQELPENDVRNGHRKGIEERIDHNGVVDVQTSSNPIEETRRVEKKKMTMKLELAKIDSDMARTRSAMRETKSDMARMQANIALLETISETRNTENRRLKQQNDQEEEGDDGTKAICKECNHAMCRNDAFVLAQHSTTHITFQPYDCSVCPFTAKLKMVLKRHLNAKHRGSGEIFDNRTAEYFDALEAKTNANFPGHSAAITKYIEGQKNVSGIQDDFDHEDDHQQDNRQVAGLLASDEKENVPTRTEASPSIPATPLIKQEWEPIAEPQSKKKNAAPTLPLQRDVKQEMLEIDVDEGVVEAAIPIEQHVKQNLPINRNLIELGANNNNPAEEVVMAPQPSNERPDARLRATLMNFKFKFAKLQADMLGMQPDMALMEDVAAAGSAENERLKQELGEEISRLKRENDKKDKQIRLLRHEVAVLKDELGIE</sequence>
<keyword evidence="1" id="KW-0175">Coiled coil</keyword>
<evidence type="ECO:0000313" key="4">
    <source>
        <dbReference type="Proteomes" id="UP001177023"/>
    </source>
</evidence>
<evidence type="ECO:0000256" key="1">
    <source>
        <dbReference type="SAM" id="Coils"/>
    </source>
</evidence>
<dbReference type="AlphaFoldDB" id="A0AA36DJF6"/>
<evidence type="ECO:0008006" key="5">
    <source>
        <dbReference type="Google" id="ProtNLM"/>
    </source>
</evidence>
<keyword evidence="4" id="KW-1185">Reference proteome</keyword>
<feature type="non-terminal residue" evidence="3">
    <location>
        <position position="574"/>
    </location>
</feature>
<dbReference type="Proteomes" id="UP001177023">
    <property type="component" value="Unassembled WGS sequence"/>
</dbReference>
<reference evidence="3" key="1">
    <citation type="submission" date="2023-06" db="EMBL/GenBank/DDBJ databases">
        <authorList>
            <person name="Delattre M."/>
        </authorList>
    </citation>
    <scope>NUCLEOTIDE SEQUENCE</scope>
    <source>
        <strain evidence="3">AF72</strain>
    </source>
</reference>
<proteinExistence type="predicted"/>
<feature type="region of interest" description="Disordered" evidence="2">
    <location>
        <begin position="379"/>
        <end position="402"/>
    </location>
</feature>
<gene>
    <name evidence="3" type="ORF">MSPICULIGERA_LOCUS25832</name>
</gene>